<dbReference type="Proteomes" id="UP000002975">
    <property type="component" value="Unassembled WGS sequence"/>
</dbReference>
<dbReference type="RefSeq" id="WP_008802147.1">
    <property type="nucleotide sequence ID" value="NZ_GG657974.1"/>
</dbReference>
<gene>
    <name evidence="2" type="ORF">FSBG_01583</name>
</gene>
<dbReference type="HOGENOM" id="CLU_2934819_0_0_0"/>
<evidence type="ECO:0008006" key="4">
    <source>
        <dbReference type="Google" id="ProtNLM"/>
    </source>
</evidence>
<accession>E5BHW3</accession>
<dbReference type="AlphaFoldDB" id="E5BHW3"/>
<reference evidence="2 3" key="1">
    <citation type="submission" date="2009-02" db="EMBL/GenBank/DDBJ databases">
        <title>The Genome Sequence of Fusobacterium sp. 3_1_5R.</title>
        <authorList>
            <consortium name="The Broad Institute Genome Sequencing Platform"/>
            <person name="Ward D."/>
            <person name="Young S.K."/>
            <person name="Kodira C.D."/>
            <person name="Zeng Q."/>
            <person name="Koehrsen M."/>
            <person name="Alvarado L."/>
            <person name="Berlin A."/>
            <person name="Borenstein D."/>
            <person name="Chen Z."/>
            <person name="Engels R."/>
            <person name="Freedman E."/>
            <person name="Gellesch M."/>
            <person name="Goldberg J."/>
            <person name="Griggs A."/>
            <person name="Gujja S."/>
            <person name="Heiman D."/>
            <person name="Hepburn T."/>
            <person name="Howarth C."/>
            <person name="Jen D."/>
            <person name="Larson L."/>
            <person name="Lewis B."/>
            <person name="Mehta T."/>
            <person name="Park D."/>
            <person name="Pearson M."/>
            <person name="Roberts A."/>
            <person name="Saif S."/>
            <person name="Shea T."/>
            <person name="Shenoy N."/>
            <person name="Sisk P."/>
            <person name="Stolte C."/>
            <person name="Sykes S."/>
            <person name="Walk T."/>
            <person name="White J."/>
            <person name="Yandava C."/>
            <person name="Allen-Vercoe E."/>
            <person name="Strauss J."/>
            <person name="Ambrose C."/>
            <person name="Lander E."/>
            <person name="Nusbaum C."/>
            <person name="Galagan J."/>
            <person name="Birren B."/>
        </authorList>
    </citation>
    <scope>NUCLEOTIDE SEQUENCE [LARGE SCALE GENOMIC DNA]</scope>
    <source>
        <strain evidence="2 3">3_1_5R</strain>
    </source>
</reference>
<protein>
    <recommendedName>
        <fullName evidence="4">Toxin-antitoxin system, antitoxin component, ribbon-helix-helix domain protein</fullName>
    </recommendedName>
</protein>
<evidence type="ECO:0000313" key="2">
    <source>
        <dbReference type="EMBL" id="EFS22086.1"/>
    </source>
</evidence>
<dbReference type="BioCyc" id="FSP469605-HMP:GTSP-1626-MONOMER"/>
<feature type="compositionally biased region" description="Basic and acidic residues" evidence="1">
    <location>
        <begin position="1"/>
        <end position="21"/>
    </location>
</feature>
<organism evidence="2 3">
    <name type="scientific">Fusobacterium gonidiaformans 3-1-5R</name>
    <dbReference type="NCBI Taxonomy" id="469605"/>
    <lineage>
        <taxon>Bacteria</taxon>
        <taxon>Fusobacteriati</taxon>
        <taxon>Fusobacteriota</taxon>
        <taxon>Fusobacteriia</taxon>
        <taxon>Fusobacteriales</taxon>
        <taxon>Fusobacteriaceae</taxon>
        <taxon>Fusobacterium</taxon>
    </lineage>
</organism>
<evidence type="ECO:0000256" key="1">
    <source>
        <dbReference type="SAM" id="MobiDB-lite"/>
    </source>
</evidence>
<dbReference type="OrthoDB" id="5918868at2"/>
<name>E5BHW3_9FUSO</name>
<evidence type="ECO:0000313" key="3">
    <source>
        <dbReference type="Proteomes" id="UP000002975"/>
    </source>
</evidence>
<dbReference type="EMBL" id="GG657974">
    <property type="protein sequence ID" value="EFS22086.1"/>
    <property type="molecule type" value="Genomic_DNA"/>
</dbReference>
<keyword evidence="3" id="KW-1185">Reference proteome</keyword>
<proteinExistence type="predicted"/>
<sequence length="62" mass="7004">MAEHGGKREGAGRPTSPDKKIQKSIKIDPTLYKQIESLDGSFISKIERGLELLLQEENEHKK</sequence>
<feature type="region of interest" description="Disordered" evidence="1">
    <location>
        <begin position="1"/>
        <end position="25"/>
    </location>
</feature>